<evidence type="ECO:0000313" key="3">
    <source>
        <dbReference type="EMBL" id="QXT41354.1"/>
    </source>
</evidence>
<feature type="region of interest" description="Disordered" evidence="1">
    <location>
        <begin position="238"/>
        <end position="260"/>
    </location>
</feature>
<reference evidence="3 4" key="1">
    <citation type="submission" date="2021-07" db="EMBL/GenBank/DDBJ databases">
        <title>A novel Jannaschia species isolated from marine dinoflagellate Ceratoperidinium margalefii.</title>
        <authorList>
            <person name="Jiang Y."/>
            <person name="Li Z."/>
        </authorList>
    </citation>
    <scope>NUCLEOTIDE SEQUENCE [LARGE SCALE GENOMIC DNA]</scope>
    <source>
        <strain evidence="3 4">J12C1-MA-4</strain>
    </source>
</reference>
<sequence>MIAMTPLDESFAAMEAAPEDAKARLAWFDRLAASEMFLLLDEEAEGESIKPKVFSVEGADLVVAFDREERLAAFAGKIAPFVGMSGRVMSGMLAEAGLGLAVNLGTDFETVLEGEAVEWLSGTLAQAPETVEDRPDEVLPPQGLPETLLTALDARLATTHGRAALAYLVATGYDDGRRGHLLAFVDAVDGYEGALAQLVGDALSFSGLEAGSLDVGFFRASDPMCATFAKVGLRFDLPQPAEPAVPSAPGRDPEKPPRLR</sequence>
<accession>A0A8F6U0G3</accession>
<dbReference type="Proteomes" id="UP000825009">
    <property type="component" value="Chromosome"/>
</dbReference>
<evidence type="ECO:0000259" key="2">
    <source>
        <dbReference type="Pfam" id="PF07179"/>
    </source>
</evidence>
<dbReference type="Pfam" id="PF07179">
    <property type="entry name" value="SseB"/>
    <property type="match status" value="1"/>
</dbReference>
<dbReference type="AlphaFoldDB" id="A0A8F6U0G3"/>
<evidence type="ECO:0000313" key="4">
    <source>
        <dbReference type="Proteomes" id="UP000825009"/>
    </source>
</evidence>
<protein>
    <submittedName>
        <fullName evidence="3">SseB family protein</fullName>
    </submittedName>
</protein>
<feature type="domain" description="SseB protein N-terminal" evidence="2">
    <location>
        <begin position="12"/>
        <end position="119"/>
    </location>
</feature>
<proteinExistence type="predicted"/>
<organism evidence="3 4">
    <name type="scientific">Gymnodinialimonas ceratoperidinii</name>
    <dbReference type="NCBI Taxonomy" id="2856823"/>
    <lineage>
        <taxon>Bacteria</taxon>
        <taxon>Pseudomonadati</taxon>
        <taxon>Pseudomonadota</taxon>
        <taxon>Alphaproteobacteria</taxon>
        <taxon>Rhodobacterales</taxon>
        <taxon>Paracoccaceae</taxon>
        <taxon>Gymnodinialimonas</taxon>
    </lineage>
</organism>
<dbReference type="InterPro" id="IPR009839">
    <property type="entry name" value="SseB_N"/>
</dbReference>
<keyword evidence="4" id="KW-1185">Reference proteome</keyword>
<dbReference type="KEGG" id="gce:KYE46_04680"/>
<dbReference type="EMBL" id="CP079194">
    <property type="protein sequence ID" value="QXT41354.1"/>
    <property type="molecule type" value="Genomic_DNA"/>
</dbReference>
<evidence type="ECO:0000256" key="1">
    <source>
        <dbReference type="SAM" id="MobiDB-lite"/>
    </source>
</evidence>
<feature type="compositionally biased region" description="Basic and acidic residues" evidence="1">
    <location>
        <begin position="251"/>
        <end position="260"/>
    </location>
</feature>
<gene>
    <name evidence="3" type="ORF">KYE46_04680</name>
</gene>
<name>A0A8F6U0G3_9RHOB</name>